<accession>A0ABU1R8P0</accession>
<keyword evidence="1" id="KW-0472">Membrane</keyword>
<feature type="transmembrane region" description="Helical" evidence="1">
    <location>
        <begin position="32"/>
        <end position="50"/>
    </location>
</feature>
<feature type="transmembrane region" description="Helical" evidence="1">
    <location>
        <begin position="129"/>
        <end position="147"/>
    </location>
</feature>
<reference evidence="2 3" key="1">
    <citation type="submission" date="2023-07" db="EMBL/GenBank/DDBJ databases">
        <title>Sorghum-associated microbial communities from plants grown in Nebraska, USA.</title>
        <authorList>
            <person name="Schachtman D."/>
        </authorList>
    </citation>
    <scope>NUCLEOTIDE SEQUENCE [LARGE SCALE GENOMIC DNA]</scope>
    <source>
        <strain evidence="2 3">BE57</strain>
    </source>
</reference>
<feature type="transmembrane region" description="Helical" evidence="1">
    <location>
        <begin position="62"/>
        <end position="79"/>
    </location>
</feature>
<dbReference type="EMBL" id="JAVDTI010000013">
    <property type="protein sequence ID" value="MDR6809774.1"/>
    <property type="molecule type" value="Genomic_DNA"/>
</dbReference>
<evidence type="ECO:0000313" key="2">
    <source>
        <dbReference type="EMBL" id="MDR6809774.1"/>
    </source>
</evidence>
<feature type="transmembrane region" description="Helical" evidence="1">
    <location>
        <begin position="6"/>
        <end position="25"/>
    </location>
</feature>
<feature type="transmembrane region" description="Helical" evidence="1">
    <location>
        <begin position="189"/>
        <end position="207"/>
    </location>
</feature>
<gene>
    <name evidence="2" type="ORF">J2W84_006850</name>
</gene>
<sequence length="240" mass="25586">MSYKEIIFIFIPVLLWFIGGVIAFLKPPSTALKSVILHFAAGVVFSVVAVELLPDMIKIHDAKSIIIGFSSGVAAMLVIKNLTGKIESGKNNDSRRVFPIGVIIGIGIDLLIDGMLLGIGFAAGQKEGVLLAVALALECLSLGIATVTSILESTSSRKVIYLTLSGLASIFILGSISGLLILHNTSENVLELILSFGSAALLFLVTEELLVEAHQQKETALFTTSFFTGFLIFMILGMML</sequence>
<feature type="transmembrane region" description="Helical" evidence="1">
    <location>
        <begin position="100"/>
        <end position="123"/>
    </location>
</feature>
<proteinExistence type="predicted"/>
<dbReference type="Proteomes" id="UP001264980">
    <property type="component" value="Unassembled WGS sequence"/>
</dbReference>
<feature type="transmembrane region" description="Helical" evidence="1">
    <location>
        <begin position="219"/>
        <end position="239"/>
    </location>
</feature>
<name>A0ABU1R8P0_9BACT</name>
<keyword evidence="3" id="KW-1185">Reference proteome</keyword>
<comment type="caution">
    <text evidence="2">The sequence shown here is derived from an EMBL/GenBank/DDBJ whole genome shotgun (WGS) entry which is preliminary data.</text>
</comment>
<protein>
    <submittedName>
        <fullName evidence="2">ZIP family zinc transporter</fullName>
    </submittedName>
</protein>
<evidence type="ECO:0000256" key="1">
    <source>
        <dbReference type="SAM" id="Phobius"/>
    </source>
</evidence>
<evidence type="ECO:0000313" key="3">
    <source>
        <dbReference type="Proteomes" id="UP001264980"/>
    </source>
</evidence>
<organism evidence="2 3">
    <name type="scientific">Dyadobacter fermentans</name>
    <dbReference type="NCBI Taxonomy" id="94254"/>
    <lineage>
        <taxon>Bacteria</taxon>
        <taxon>Pseudomonadati</taxon>
        <taxon>Bacteroidota</taxon>
        <taxon>Cytophagia</taxon>
        <taxon>Cytophagales</taxon>
        <taxon>Spirosomataceae</taxon>
        <taxon>Dyadobacter</taxon>
    </lineage>
</organism>
<dbReference type="RefSeq" id="WP_291036832.1">
    <property type="nucleotide sequence ID" value="NZ_JAVDTI010000013.1"/>
</dbReference>
<feature type="transmembrane region" description="Helical" evidence="1">
    <location>
        <begin position="159"/>
        <end position="183"/>
    </location>
</feature>
<keyword evidence="1" id="KW-0812">Transmembrane</keyword>
<keyword evidence="1" id="KW-1133">Transmembrane helix</keyword>